<dbReference type="Pfam" id="PF00441">
    <property type="entry name" value="Acyl-CoA_dh_1"/>
    <property type="match status" value="1"/>
</dbReference>
<dbReference type="InterPro" id="IPR046373">
    <property type="entry name" value="Acyl-CoA_Oxase/DH_mid-dom_sf"/>
</dbReference>
<evidence type="ECO:0000256" key="1">
    <source>
        <dbReference type="ARBA" id="ARBA00001974"/>
    </source>
</evidence>
<comment type="similarity">
    <text evidence="2 6">Belongs to the acyl-CoA dehydrogenase family.</text>
</comment>
<dbReference type="PANTHER" id="PTHR43292:SF3">
    <property type="entry name" value="ACYL-COA DEHYDROGENASE FADE29"/>
    <property type="match status" value="1"/>
</dbReference>
<evidence type="ECO:0000256" key="5">
    <source>
        <dbReference type="ARBA" id="ARBA00023002"/>
    </source>
</evidence>
<evidence type="ECO:0000256" key="3">
    <source>
        <dbReference type="ARBA" id="ARBA00022630"/>
    </source>
</evidence>
<proteinExistence type="inferred from homology"/>
<dbReference type="EMBL" id="BAAAHE010000007">
    <property type="protein sequence ID" value="GAA0609166.1"/>
    <property type="molecule type" value="Genomic_DNA"/>
</dbReference>
<evidence type="ECO:0000313" key="10">
    <source>
        <dbReference type="EMBL" id="GAA0609166.1"/>
    </source>
</evidence>
<name>A0ABN1GDF1_9ACTN</name>
<dbReference type="InterPro" id="IPR036250">
    <property type="entry name" value="AcylCo_DH-like_C"/>
</dbReference>
<dbReference type="InterPro" id="IPR052161">
    <property type="entry name" value="Mycobact_Acyl-CoA_DH"/>
</dbReference>
<dbReference type="Pfam" id="PF02771">
    <property type="entry name" value="Acyl-CoA_dh_N"/>
    <property type="match status" value="1"/>
</dbReference>
<dbReference type="SUPFAM" id="SSF56645">
    <property type="entry name" value="Acyl-CoA dehydrogenase NM domain-like"/>
    <property type="match status" value="1"/>
</dbReference>
<feature type="domain" description="Acyl-CoA oxidase/dehydrogenase middle" evidence="8">
    <location>
        <begin position="130"/>
        <end position="224"/>
    </location>
</feature>
<sequence>MTLTADTIPGTIADVREQFGVWLHENSDRLRELCAPGQDVAATFTAQRELQKLLFDSGWIRLGWPAELGGLGGEMVLRAVVVEELCSAGYPPPFSFGTQEVLGPAIARYAPPELAADLLPRLLSGSEYWCQGFSEPGAGSDLASLRCKAVEDGDDWVISGEKVWTSWAQVADRCLLLARTGEPNSGSRGITALMMDMDTPGIDLRPLVSMNGDAEFCSLYLDDVRIPRSRTLGEIGGGWAVAMTILASERGAAAWQRQTWMRARLHDLLKQAPDLPPAVAGEAFELIHALRLLSRRTVHALSRGEDIGATPSFDKLLMSTAEKFLFAAALEHLGSATLFDDDPTSAGWRNDYLYSRASSIYGGAAEIQRDIIAGRILRLPGRR</sequence>
<dbReference type="InterPro" id="IPR013786">
    <property type="entry name" value="AcylCoA_DH/ox_N"/>
</dbReference>
<protein>
    <submittedName>
        <fullName evidence="10">Acyl-CoA dehydrogenase family protein</fullName>
    </submittedName>
</protein>
<accession>A0ABN1GDF1</accession>
<dbReference type="Pfam" id="PF02770">
    <property type="entry name" value="Acyl-CoA_dh_M"/>
    <property type="match status" value="1"/>
</dbReference>
<evidence type="ECO:0000256" key="2">
    <source>
        <dbReference type="ARBA" id="ARBA00009347"/>
    </source>
</evidence>
<dbReference type="PANTHER" id="PTHR43292">
    <property type="entry name" value="ACYL-COA DEHYDROGENASE"/>
    <property type="match status" value="1"/>
</dbReference>
<evidence type="ECO:0000259" key="9">
    <source>
        <dbReference type="Pfam" id="PF02771"/>
    </source>
</evidence>
<dbReference type="InterPro" id="IPR009100">
    <property type="entry name" value="AcylCoA_DH/oxidase_NM_dom_sf"/>
</dbReference>
<evidence type="ECO:0000256" key="6">
    <source>
        <dbReference type="RuleBase" id="RU362125"/>
    </source>
</evidence>
<comment type="cofactor">
    <cofactor evidence="1 6">
        <name>FAD</name>
        <dbReference type="ChEBI" id="CHEBI:57692"/>
    </cofactor>
</comment>
<dbReference type="InterPro" id="IPR009075">
    <property type="entry name" value="AcylCo_DH/oxidase_C"/>
</dbReference>
<feature type="domain" description="Acyl-CoA dehydrogenase/oxidase C-terminal" evidence="7">
    <location>
        <begin position="287"/>
        <end position="376"/>
    </location>
</feature>
<keyword evidence="4 6" id="KW-0274">FAD</keyword>
<evidence type="ECO:0000256" key="4">
    <source>
        <dbReference type="ARBA" id="ARBA00022827"/>
    </source>
</evidence>
<gene>
    <name evidence="10" type="ORF">GCM10009547_09030</name>
</gene>
<keyword evidence="5 6" id="KW-0560">Oxidoreductase</keyword>
<evidence type="ECO:0000313" key="11">
    <source>
        <dbReference type="Proteomes" id="UP001500957"/>
    </source>
</evidence>
<evidence type="ECO:0000259" key="8">
    <source>
        <dbReference type="Pfam" id="PF02770"/>
    </source>
</evidence>
<dbReference type="RefSeq" id="WP_344602056.1">
    <property type="nucleotide sequence ID" value="NZ_BAAAHE010000007.1"/>
</dbReference>
<comment type="caution">
    <text evidence="10">The sequence shown here is derived from an EMBL/GenBank/DDBJ whole genome shotgun (WGS) entry which is preliminary data.</text>
</comment>
<dbReference type="InterPro" id="IPR037069">
    <property type="entry name" value="AcylCoA_DH/ox_N_sf"/>
</dbReference>
<feature type="domain" description="Acyl-CoA dehydrogenase/oxidase N-terminal" evidence="9">
    <location>
        <begin position="42"/>
        <end position="125"/>
    </location>
</feature>
<keyword evidence="3 6" id="KW-0285">Flavoprotein</keyword>
<evidence type="ECO:0000259" key="7">
    <source>
        <dbReference type="Pfam" id="PF00441"/>
    </source>
</evidence>
<dbReference type="SUPFAM" id="SSF47203">
    <property type="entry name" value="Acyl-CoA dehydrogenase C-terminal domain-like"/>
    <property type="match status" value="1"/>
</dbReference>
<reference evidence="10 11" key="1">
    <citation type="journal article" date="2019" name="Int. J. Syst. Evol. Microbiol.">
        <title>The Global Catalogue of Microorganisms (GCM) 10K type strain sequencing project: providing services to taxonomists for standard genome sequencing and annotation.</title>
        <authorList>
            <consortium name="The Broad Institute Genomics Platform"/>
            <consortium name="The Broad Institute Genome Sequencing Center for Infectious Disease"/>
            <person name="Wu L."/>
            <person name="Ma J."/>
        </authorList>
    </citation>
    <scope>NUCLEOTIDE SEQUENCE [LARGE SCALE GENOMIC DNA]</scope>
    <source>
        <strain evidence="10 11">JCM 10671</strain>
    </source>
</reference>
<dbReference type="Gene3D" id="1.10.540.10">
    <property type="entry name" value="Acyl-CoA dehydrogenase/oxidase, N-terminal domain"/>
    <property type="match status" value="1"/>
</dbReference>
<dbReference type="Gene3D" id="2.40.110.10">
    <property type="entry name" value="Butyryl-CoA Dehydrogenase, subunit A, domain 2"/>
    <property type="match status" value="1"/>
</dbReference>
<dbReference type="Gene3D" id="1.20.140.10">
    <property type="entry name" value="Butyryl-CoA Dehydrogenase, subunit A, domain 3"/>
    <property type="match status" value="1"/>
</dbReference>
<organism evidence="10 11">
    <name type="scientific">Sporichthya brevicatena</name>
    <dbReference type="NCBI Taxonomy" id="171442"/>
    <lineage>
        <taxon>Bacteria</taxon>
        <taxon>Bacillati</taxon>
        <taxon>Actinomycetota</taxon>
        <taxon>Actinomycetes</taxon>
        <taxon>Sporichthyales</taxon>
        <taxon>Sporichthyaceae</taxon>
        <taxon>Sporichthya</taxon>
    </lineage>
</organism>
<dbReference type="InterPro" id="IPR006091">
    <property type="entry name" value="Acyl-CoA_Oxase/DH_mid-dom"/>
</dbReference>
<keyword evidence="11" id="KW-1185">Reference proteome</keyword>
<dbReference type="Proteomes" id="UP001500957">
    <property type="component" value="Unassembled WGS sequence"/>
</dbReference>